<feature type="transmembrane region" description="Helical" evidence="9">
    <location>
        <begin position="441"/>
        <end position="461"/>
    </location>
</feature>
<dbReference type="InterPro" id="IPR018461">
    <property type="entry name" value="Na/H_Antiport_NhaC-like_C"/>
</dbReference>
<evidence type="ECO:0000256" key="9">
    <source>
        <dbReference type="SAM" id="Phobius"/>
    </source>
</evidence>
<evidence type="ECO:0000313" key="12">
    <source>
        <dbReference type="Proteomes" id="UP000219336"/>
    </source>
</evidence>
<keyword evidence="6 9" id="KW-1133">Transmembrane helix</keyword>
<dbReference type="GO" id="GO:0005886">
    <property type="term" value="C:plasma membrane"/>
    <property type="evidence" value="ECO:0007669"/>
    <property type="project" value="UniProtKB-SubCell"/>
</dbReference>
<evidence type="ECO:0000256" key="3">
    <source>
        <dbReference type="ARBA" id="ARBA00022449"/>
    </source>
</evidence>
<keyword evidence="5 9" id="KW-0812">Transmembrane</keyword>
<feature type="transmembrane region" description="Helical" evidence="9">
    <location>
        <begin position="62"/>
        <end position="82"/>
    </location>
</feature>
<feature type="domain" description="Na+/H+ antiporter NhaC-like C-terminal" evidence="10">
    <location>
        <begin position="40"/>
        <end position="240"/>
    </location>
</feature>
<name>A0A240EQN6_9VIBR</name>
<keyword evidence="3" id="KW-0050">Antiport</keyword>
<evidence type="ECO:0000256" key="6">
    <source>
        <dbReference type="ARBA" id="ARBA00022989"/>
    </source>
</evidence>
<dbReference type="PANTHER" id="PTHR33451:SF5">
    <property type="entry name" value="NA+_H+ ANTIPORTER"/>
    <property type="match status" value="1"/>
</dbReference>
<feature type="transmembrane region" description="Helical" evidence="9">
    <location>
        <begin position="412"/>
        <end position="435"/>
    </location>
</feature>
<comment type="similarity">
    <text evidence="8">Belongs to the NhaC Na(+)/H(+) (TC 2.A.35) antiporter family.</text>
</comment>
<keyword evidence="12" id="KW-1185">Reference proteome</keyword>
<keyword evidence="7 9" id="KW-0472">Membrane</keyword>
<gene>
    <name evidence="11" type="primary">mleN_2</name>
    <name evidence="11" type="ORF">VTH8203_04515</name>
</gene>
<evidence type="ECO:0000313" key="11">
    <source>
        <dbReference type="EMBL" id="SNX50841.1"/>
    </source>
</evidence>
<proteinExistence type="inferred from homology"/>
<evidence type="ECO:0000256" key="2">
    <source>
        <dbReference type="ARBA" id="ARBA00022448"/>
    </source>
</evidence>
<keyword evidence="4" id="KW-1003">Cell membrane</keyword>
<evidence type="ECO:0000256" key="7">
    <source>
        <dbReference type="ARBA" id="ARBA00023136"/>
    </source>
</evidence>
<dbReference type="AlphaFoldDB" id="A0A240EQN6"/>
<evidence type="ECO:0000256" key="8">
    <source>
        <dbReference type="ARBA" id="ARBA00038435"/>
    </source>
</evidence>
<feature type="transmembrane region" description="Helical" evidence="9">
    <location>
        <begin position="227"/>
        <end position="248"/>
    </location>
</feature>
<reference evidence="12" key="1">
    <citation type="submission" date="2016-06" db="EMBL/GenBank/DDBJ databases">
        <authorList>
            <person name="Rodrigo-Torres L."/>
            <person name="Arahal R.D."/>
            <person name="Lucena T."/>
        </authorList>
    </citation>
    <scope>NUCLEOTIDE SEQUENCE [LARGE SCALE GENOMIC DNA]</scope>
    <source>
        <strain evidence="12">CECT8203</strain>
    </source>
</reference>
<feature type="transmembrane region" description="Helical" evidence="9">
    <location>
        <begin position="260"/>
        <end position="286"/>
    </location>
</feature>
<evidence type="ECO:0000256" key="1">
    <source>
        <dbReference type="ARBA" id="ARBA00004651"/>
    </source>
</evidence>
<organism evidence="11 12">
    <name type="scientific">Vibrio thalassae</name>
    <dbReference type="NCBI Taxonomy" id="1243014"/>
    <lineage>
        <taxon>Bacteria</taxon>
        <taxon>Pseudomonadati</taxon>
        <taxon>Pseudomonadota</taxon>
        <taxon>Gammaproteobacteria</taxon>
        <taxon>Vibrionales</taxon>
        <taxon>Vibrionaceae</taxon>
        <taxon>Vibrio</taxon>
    </lineage>
</organism>
<comment type="subcellular location">
    <subcellularLocation>
        <location evidence="1">Cell membrane</location>
        <topology evidence="1">Multi-pass membrane protein</topology>
    </subcellularLocation>
</comment>
<feature type="transmembrane region" description="Helical" evidence="9">
    <location>
        <begin position="103"/>
        <end position="120"/>
    </location>
</feature>
<dbReference type="InterPro" id="IPR052180">
    <property type="entry name" value="NhaC_Na-H+_Antiporter"/>
</dbReference>
<dbReference type="PANTHER" id="PTHR33451">
    <property type="entry name" value="MALATE-2H(+)/NA(+)-LACTATE ANTIPORTER"/>
    <property type="match status" value="1"/>
</dbReference>
<evidence type="ECO:0000259" key="10">
    <source>
        <dbReference type="Pfam" id="PF03553"/>
    </source>
</evidence>
<dbReference type="Proteomes" id="UP000219336">
    <property type="component" value="Unassembled WGS sequence"/>
</dbReference>
<dbReference type="GO" id="GO:0015297">
    <property type="term" value="F:antiporter activity"/>
    <property type="evidence" value="ECO:0007669"/>
    <property type="project" value="UniProtKB-KW"/>
</dbReference>
<protein>
    <submittedName>
        <fullName evidence="11">Malate-2H(+)/Na(+)-lactate antiporter</fullName>
    </submittedName>
</protein>
<feature type="transmembrane region" description="Helical" evidence="9">
    <location>
        <begin position="132"/>
        <end position="154"/>
    </location>
</feature>
<sequence>MSWLPHYAARHPVIVATIAMTHPNKNNQSIVASPVALLPLVLFLTLFIGVGTYLSLQGVDFAFYQLPAPIAILPAVVLALVLSKEKLNKAIEQFIRGVGHQDIIAMCMIYLLAGAFAAVAKASGGVDATVNLGLSAIPTSMILPGIFLISAFIATAMGTSMGTIAAVAPVALGIAESAGMSVPLTAGVVLSGAMFGDNLSIISDTTIAATRSQGCEMKDKFKENVRIAMPAALIALLIFAFNSSATQLPETGEIEWFKVMPYIAILVLAVSGLNVFVVLAVGILLAGAVSLASIDGYQLTNFAQDIYSGFGNMQEIFLLSMLIGGLSELMRRQGGLAFLTQVITKVIRKFGSTHSKQANRKASEFGIAGLVSLVNVCTANNTVAIIVSGSVARELAEENGVTARRSASLLDIYSCVIQGMLPYGAQVLLLGSVFQLSPLEIVSNSYYCFALALSAVVAIVLKPKMKPSAVAEETPA</sequence>
<evidence type="ECO:0000256" key="4">
    <source>
        <dbReference type="ARBA" id="ARBA00022475"/>
    </source>
</evidence>
<dbReference type="Pfam" id="PF03553">
    <property type="entry name" value="Na_H_antiporter"/>
    <property type="match status" value="1"/>
</dbReference>
<keyword evidence="2" id="KW-0813">Transport</keyword>
<feature type="transmembrane region" description="Helical" evidence="9">
    <location>
        <begin position="35"/>
        <end position="56"/>
    </location>
</feature>
<accession>A0A240EQN6</accession>
<evidence type="ECO:0000256" key="5">
    <source>
        <dbReference type="ARBA" id="ARBA00022692"/>
    </source>
</evidence>
<dbReference type="EMBL" id="OANU01000157">
    <property type="protein sequence ID" value="SNX50841.1"/>
    <property type="molecule type" value="Genomic_DNA"/>
</dbReference>